<gene>
    <name evidence="3" type="ORF">THAOC_24195</name>
</gene>
<feature type="region of interest" description="Disordered" evidence="1">
    <location>
        <begin position="77"/>
        <end position="122"/>
    </location>
</feature>
<sequence length="1073" mass="116009">MRSLVYTIGGLSLWLASSAENLPLIRQSNLFEVQDAEGEGSSDAGDVADWSGGARARAGEVGHSSLEVSTRTLDIEAIGGNPTASPTSSTQPSVSTVPSLAPTSSIRPSMSRSPSASQAPSINVPRGATLVGQGACADSSNERYSSLGIGASVFKDRFSAQLCLEKCLSLSFITQLHLRGFELEQIDDALLTTVAYFTNSWYPCACLYDTDEVADGSKFTTELKRENGIGEAFIGMGVGLVSSVIPESGNPFCFAVDDDASFPDLLTHPSTPVINDSTECLNLTVSILTPQVMRHGLYLSWGIYDDSECVDTPNWPDSDGNGCDRYIGASWACDSGDLAVVLGGANNNCCTCNPFHTAPKLWGEKSILITPNNTFDCVDTPNWEDKDGKGCDAYKEDCPDPSDFEANGYYYDSGGYYYDSGPEGEFLRNIESIRENCCACGGGTTSQRSNSIIIRNAIESNVCLAKDETYRFQVRAHGWTSVDDTLGHSAVAYALSGHDNQIACGQFDIIDDEDGDDTIGFVQKLQSNFTTIVTVDPTNNAHSGCTSLDGRDIGQGIELLPLKCVFDGREEEGLFTRNNAWKGACSETYRLDSACSSAYSMGLDESEGYCKFEEYHKFVSNVGGGVPFSPSSAQGECLWDVWDYDFGNQDPARIEVATCCRSGLGSEGDLTNLSCECSLLQDCGAGKTDKCSAYAAVCCEDASCKCDYKRRACRLALENELATSDEASAVDICQDAMSSCIFGQEPSIGGYECDFWEPLCREKPNSKSACRRADEVCCGRGFFSNPHCTCDFLTFAIDELGYEDTESNQTISCAVASTLDSSKSTEKQSLMDLYNKTGGSNWLNSKGSFPARVLPGLTHLERIDLADNKLSGQMSAYVVDDRLFGAKGDCLDANGMAYNSVEAAVLANTTSSPYEDCYEICKDISTNDTDLVGLQTEEWEPGEFNCACLYDYGTLPHADPLYYLEIDSDVESTESCNQACEDAVPESSTVTLVDIFVFDDFGDWICSCLYDEEFAGTTWWGSLTYGRYFWIDDFNEGAGPIASAGDPSGGDCNDYDCHGRCYPLQKVSPSSFD</sequence>
<proteinExistence type="predicted"/>
<evidence type="ECO:0000313" key="4">
    <source>
        <dbReference type="Proteomes" id="UP000266841"/>
    </source>
</evidence>
<evidence type="ECO:0000256" key="2">
    <source>
        <dbReference type="SAM" id="SignalP"/>
    </source>
</evidence>
<keyword evidence="4" id="KW-1185">Reference proteome</keyword>
<dbReference type="AlphaFoldDB" id="K0S4Y8"/>
<dbReference type="Proteomes" id="UP000266841">
    <property type="component" value="Unassembled WGS sequence"/>
</dbReference>
<evidence type="ECO:0000256" key="1">
    <source>
        <dbReference type="SAM" id="MobiDB-lite"/>
    </source>
</evidence>
<dbReference type="OrthoDB" id="676979at2759"/>
<comment type="caution">
    <text evidence="3">The sequence shown here is derived from an EMBL/GenBank/DDBJ whole genome shotgun (WGS) entry which is preliminary data.</text>
</comment>
<feature type="compositionally biased region" description="Low complexity" evidence="1">
    <location>
        <begin position="82"/>
        <end position="122"/>
    </location>
</feature>
<name>K0S4Y8_THAOC</name>
<organism evidence="3 4">
    <name type="scientific">Thalassiosira oceanica</name>
    <name type="common">Marine diatom</name>
    <dbReference type="NCBI Taxonomy" id="159749"/>
    <lineage>
        <taxon>Eukaryota</taxon>
        <taxon>Sar</taxon>
        <taxon>Stramenopiles</taxon>
        <taxon>Ochrophyta</taxon>
        <taxon>Bacillariophyta</taxon>
        <taxon>Coscinodiscophyceae</taxon>
        <taxon>Thalassiosirophycidae</taxon>
        <taxon>Thalassiosirales</taxon>
        <taxon>Thalassiosiraceae</taxon>
        <taxon>Thalassiosira</taxon>
    </lineage>
</organism>
<feature type="signal peptide" evidence="2">
    <location>
        <begin position="1"/>
        <end position="19"/>
    </location>
</feature>
<protein>
    <recommendedName>
        <fullName evidence="5">Apple domain-containing protein</fullName>
    </recommendedName>
</protein>
<dbReference type="EMBL" id="AGNL01032666">
    <property type="protein sequence ID" value="EJK55996.1"/>
    <property type="molecule type" value="Genomic_DNA"/>
</dbReference>
<evidence type="ECO:0008006" key="5">
    <source>
        <dbReference type="Google" id="ProtNLM"/>
    </source>
</evidence>
<keyword evidence="2" id="KW-0732">Signal</keyword>
<accession>K0S4Y8</accession>
<feature type="region of interest" description="Disordered" evidence="1">
    <location>
        <begin position="36"/>
        <end position="65"/>
    </location>
</feature>
<feature type="chain" id="PRO_5003836854" description="Apple domain-containing protein" evidence="2">
    <location>
        <begin position="20"/>
        <end position="1073"/>
    </location>
</feature>
<reference evidence="3 4" key="1">
    <citation type="journal article" date="2012" name="Genome Biol.">
        <title>Genome and low-iron response of an oceanic diatom adapted to chronic iron limitation.</title>
        <authorList>
            <person name="Lommer M."/>
            <person name="Specht M."/>
            <person name="Roy A.S."/>
            <person name="Kraemer L."/>
            <person name="Andreson R."/>
            <person name="Gutowska M.A."/>
            <person name="Wolf J."/>
            <person name="Bergner S.V."/>
            <person name="Schilhabel M.B."/>
            <person name="Klostermeier U.C."/>
            <person name="Beiko R.G."/>
            <person name="Rosenstiel P."/>
            <person name="Hippler M."/>
            <person name="Laroche J."/>
        </authorList>
    </citation>
    <scope>NUCLEOTIDE SEQUENCE [LARGE SCALE GENOMIC DNA]</scope>
    <source>
        <strain evidence="3 4">CCMP1005</strain>
    </source>
</reference>
<evidence type="ECO:0000313" key="3">
    <source>
        <dbReference type="EMBL" id="EJK55996.1"/>
    </source>
</evidence>